<protein>
    <submittedName>
        <fullName evidence="2">Uncharacterized protein</fullName>
    </submittedName>
</protein>
<comment type="caution">
    <text evidence="2">The sequence shown here is derived from an EMBL/GenBank/DDBJ whole genome shotgun (WGS) entry which is preliminary data.</text>
</comment>
<keyword evidence="3" id="KW-1185">Reference proteome</keyword>
<gene>
    <name evidence="2" type="ORF">L596_014220</name>
</gene>
<dbReference type="EMBL" id="AZBU02000004">
    <property type="protein sequence ID" value="TKR80091.1"/>
    <property type="molecule type" value="Genomic_DNA"/>
</dbReference>
<dbReference type="Proteomes" id="UP000298663">
    <property type="component" value="Unassembled WGS sequence"/>
</dbReference>
<evidence type="ECO:0000313" key="3">
    <source>
        <dbReference type="Proteomes" id="UP000298663"/>
    </source>
</evidence>
<accession>A0A4U5NCE5</accession>
<evidence type="ECO:0000313" key="2">
    <source>
        <dbReference type="EMBL" id="TKR80091.1"/>
    </source>
</evidence>
<reference evidence="2 3" key="2">
    <citation type="journal article" date="2019" name="G3 (Bethesda)">
        <title>Hybrid Assembly of the Genome of the Entomopathogenic Nematode Steinernema carpocapsae Identifies the X-Chromosome.</title>
        <authorList>
            <person name="Serra L."/>
            <person name="Macchietto M."/>
            <person name="Macias-Munoz A."/>
            <person name="McGill C.J."/>
            <person name="Rodriguez I.M."/>
            <person name="Rodriguez B."/>
            <person name="Murad R."/>
            <person name="Mortazavi A."/>
        </authorList>
    </citation>
    <scope>NUCLEOTIDE SEQUENCE [LARGE SCALE GENOMIC DNA]</scope>
    <source>
        <strain evidence="2 3">ALL</strain>
    </source>
</reference>
<organism evidence="2 3">
    <name type="scientific">Steinernema carpocapsae</name>
    <name type="common">Entomopathogenic nematode</name>
    <dbReference type="NCBI Taxonomy" id="34508"/>
    <lineage>
        <taxon>Eukaryota</taxon>
        <taxon>Metazoa</taxon>
        <taxon>Ecdysozoa</taxon>
        <taxon>Nematoda</taxon>
        <taxon>Chromadorea</taxon>
        <taxon>Rhabditida</taxon>
        <taxon>Tylenchina</taxon>
        <taxon>Panagrolaimomorpha</taxon>
        <taxon>Strongyloidoidea</taxon>
        <taxon>Steinernematidae</taxon>
        <taxon>Steinernema</taxon>
    </lineage>
</organism>
<dbReference type="AlphaFoldDB" id="A0A4U5NCE5"/>
<evidence type="ECO:0000256" key="1">
    <source>
        <dbReference type="SAM" id="MobiDB-lite"/>
    </source>
</evidence>
<reference evidence="2 3" key="1">
    <citation type="journal article" date="2015" name="Genome Biol.">
        <title>Comparative genomics of Steinernema reveals deeply conserved gene regulatory networks.</title>
        <authorList>
            <person name="Dillman A.R."/>
            <person name="Macchietto M."/>
            <person name="Porter C.F."/>
            <person name="Rogers A."/>
            <person name="Williams B."/>
            <person name="Antoshechkin I."/>
            <person name="Lee M.M."/>
            <person name="Goodwin Z."/>
            <person name="Lu X."/>
            <person name="Lewis E.E."/>
            <person name="Goodrich-Blair H."/>
            <person name="Stock S.P."/>
            <person name="Adams B.J."/>
            <person name="Sternberg P.W."/>
            <person name="Mortazavi A."/>
        </authorList>
    </citation>
    <scope>NUCLEOTIDE SEQUENCE [LARGE SCALE GENOMIC DNA]</scope>
    <source>
        <strain evidence="2 3">ALL</strain>
    </source>
</reference>
<feature type="region of interest" description="Disordered" evidence="1">
    <location>
        <begin position="81"/>
        <end position="105"/>
    </location>
</feature>
<proteinExistence type="predicted"/>
<name>A0A4U5NCE5_STECR</name>
<sequence>MALHDVAFRKSFSKRRMESDRSKPAAVNVSAAWIQLPQLSQQLLKGLGNLNFSKFSDLIIRVGCCSEGVHIHIQVGDSPLESAPKVQSRVNSAESESDTHSTKELPVQKPEVIDEGHLKQFLSLDEFEDEKLLVDKGVYCNLDDGNAKHVLISR</sequence>